<dbReference type="Proteomes" id="UP001432011">
    <property type="component" value="Chromosome"/>
</dbReference>
<evidence type="ECO:0000256" key="1">
    <source>
        <dbReference type="ARBA" id="ARBA00022603"/>
    </source>
</evidence>
<dbReference type="Gene3D" id="3.40.50.150">
    <property type="entry name" value="Vaccinia Virus protein VP39"/>
    <property type="match status" value="1"/>
</dbReference>
<dbReference type="EMBL" id="CP108085">
    <property type="protein sequence ID" value="WUP72817.1"/>
    <property type="molecule type" value="Genomic_DNA"/>
</dbReference>
<reference evidence="5" key="1">
    <citation type="submission" date="2022-10" db="EMBL/GenBank/DDBJ databases">
        <title>The complete genomes of actinobacterial strains from the NBC collection.</title>
        <authorList>
            <person name="Joergensen T.S."/>
            <person name="Alvarez Arevalo M."/>
            <person name="Sterndorff E.B."/>
            <person name="Faurdal D."/>
            <person name="Vuksanovic O."/>
            <person name="Mourched A.-S."/>
            <person name="Charusanti P."/>
            <person name="Shaw S."/>
            <person name="Blin K."/>
            <person name="Weber T."/>
        </authorList>
    </citation>
    <scope>NUCLEOTIDE SEQUENCE</scope>
    <source>
        <strain evidence="5">NBC_00254</strain>
    </source>
</reference>
<keyword evidence="2" id="KW-0808">Transferase</keyword>
<protein>
    <submittedName>
        <fullName evidence="5">Class I SAM-dependent methyltransferase</fullName>
    </submittedName>
</protein>
<dbReference type="RefSeq" id="WP_328708577.1">
    <property type="nucleotide sequence ID" value="NZ_CP108085.1"/>
</dbReference>
<dbReference type="PANTHER" id="PTHR43464">
    <property type="entry name" value="METHYLTRANSFERASE"/>
    <property type="match status" value="1"/>
</dbReference>
<dbReference type="InterPro" id="IPR029063">
    <property type="entry name" value="SAM-dependent_MTases_sf"/>
</dbReference>
<dbReference type="GO" id="GO:0032259">
    <property type="term" value="P:methylation"/>
    <property type="evidence" value="ECO:0007669"/>
    <property type="project" value="UniProtKB-KW"/>
</dbReference>
<dbReference type="PANTHER" id="PTHR43464:SF19">
    <property type="entry name" value="UBIQUINONE BIOSYNTHESIS O-METHYLTRANSFERASE, MITOCHONDRIAL"/>
    <property type="match status" value="1"/>
</dbReference>
<keyword evidence="6" id="KW-1185">Reference proteome</keyword>
<evidence type="ECO:0000313" key="6">
    <source>
        <dbReference type="Proteomes" id="UP001432011"/>
    </source>
</evidence>
<gene>
    <name evidence="5" type="ORF">OG913_25780</name>
</gene>
<evidence type="ECO:0000256" key="3">
    <source>
        <dbReference type="ARBA" id="ARBA00022691"/>
    </source>
</evidence>
<keyword evidence="1 5" id="KW-0489">Methyltransferase</keyword>
<dbReference type="InterPro" id="IPR041698">
    <property type="entry name" value="Methyltransf_25"/>
</dbReference>
<dbReference type="Pfam" id="PF13649">
    <property type="entry name" value="Methyltransf_25"/>
    <property type="match status" value="1"/>
</dbReference>
<keyword evidence="3" id="KW-0949">S-adenosyl-L-methionine</keyword>
<accession>A0ABZ1SK21</accession>
<sequence>MDDLFGAFEQLWKLNLPRTRLLNPFDGLLGAFYTKLVTMAHEDSKWFVEHSRPEPARVLDLCCGGGRSVVEFARAGWRVTGVDLSETQLASASRLAANEGHELVRRISLLKADVTSLALGETFDAVVIGGLSFTLFNEKQRVALYRTVREHLTPGGRLLFDFTPRLDGDRVSEHMLTYPIRLGERSGFVLVGARREPGMNGQFTNMYAELVDHSGHTIRYLTGFRFWLDDPEELTVQLAAHGLVVRARERHQGMGGYVPFMAREFIEAELVS</sequence>
<feature type="domain" description="Methyltransferase" evidence="4">
    <location>
        <begin position="58"/>
        <end position="156"/>
    </location>
</feature>
<organism evidence="5 6">
    <name type="scientific">Microbispora hainanensis</name>
    <dbReference type="NCBI Taxonomy" id="568844"/>
    <lineage>
        <taxon>Bacteria</taxon>
        <taxon>Bacillati</taxon>
        <taxon>Actinomycetota</taxon>
        <taxon>Actinomycetes</taxon>
        <taxon>Streptosporangiales</taxon>
        <taxon>Streptosporangiaceae</taxon>
        <taxon>Microbispora</taxon>
    </lineage>
</organism>
<dbReference type="SUPFAM" id="SSF53335">
    <property type="entry name" value="S-adenosyl-L-methionine-dependent methyltransferases"/>
    <property type="match status" value="1"/>
</dbReference>
<evidence type="ECO:0000313" key="5">
    <source>
        <dbReference type="EMBL" id="WUP72817.1"/>
    </source>
</evidence>
<name>A0ABZ1SK21_9ACTN</name>
<proteinExistence type="predicted"/>
<dbReference type="CDD" id="cd02440">
    <property type="entry name" value="AdoMet_MTases"/>
    <property type="match status" value="1"/>
</dbReference>
<dbReference type="GO" id="GO:0008168">
    <property type="term" value="F:methyltransferase activity"/>
    <property type="evidence" value="ECO:0007669"/>
    <property type="project" value="UniProtKB-KW"/>
</dbReference>
<evidence type="ECO:0000256" key="2">
    <source>
        <dbReference type="ARBA" id="ARBA00022679"/>
    </source>
</evidence>
<evidence type="ECO:0000259" key="4">
    <source>
        <dbReference type="Pfam" id="PF13649"/>
    </source>
</evidence>